<dbReference type="PANTHER" id="PTHR12770:SF31">
    <property type="entry name" value="RUS FAMILY MEMBER 1"/>
    <property type="match status" value="1"/>
</dbReference>
<reference evidence="7 8" key="1">
    <citation type="submission" date="2024-08" db="EMBL/GenBank/DDBJ databases">
        <title>The draft genome of Apodemus speciosus.</title>
        <authorList>
            <person name="Nabeshima K."/>
            <person name="Suzuki S."/>
            <person name="Onuma M."/>
        </authorList>
    </citation>
    <scope>NUCLEOTIDE SEQUENCE [LARGE SCALE GENOMIC DNA]</scope>
    <source>
        <strain evidence="7">IB14-021</strain>
    </source>
</reference>
<dbReference type="Proteomes" id="UP001623349">
    <property type="component" value="Unassembled WGS sequence"/>
</dbReference>
<dbReference type="InterPro" id="IPR054549">
    <property type="entry name" value="UVB_sens_RUS_dom"/>
</dbReference>
<gene>
    <name evidence="7" type="ORF">APTSU1_000799800</name>
</gene>
<organism evidence="7 8">
    <name type="scientific">Apodemus speciosus</name>
    <name type="common">Large Japanese field mouse</name>
    <dbReference type="NCBI Taxonomy" id="105296"/>
    <lineage>
        <taxon>Eukaryota</taxon>
        <taxon>Metazoa</taxon>
        <taxon>Chordata</taxon>
        <taxon>Craniata</taxon>
        <taxon>Vertebrata</taxon>
        <taxon>Euteleostomi</taxon>
        <taxon>Mammalia</taxon>
        <taxon>Eutheria</taxon>
        <taxon>Euarchontoglires</taxon>
        <taxon>Glires</taxon>
        <taxon>Rodentia</taxon>
        <taxon>Myomorpha</taxon>
        <taxon>Muroidea</taxon>
        <taxon>Muridae</taxon>
        <taxon>Murinae</taxon>
        <taxon>Apodemus</taxon>
    </lineage>
</organism>
<accession>A0ABQ0F0F5</accession>
<comment type="subcellular location">
    <subcellularLocation>
        <location evidence="1">Membrane</location>
    </subcellularLocation>
</comment>
<sequence length="308" mass="33441">MAFASSLSGSLATQAVLQGLGVGNAKASVSAATSTWLVKANFKTPRLKPGYSTGMLGRIIFAWWKGLFADVLNDIAMFLELMAPMYPIFFTVTVSTSNLAKCIVGVAGGATRAALTMHQARRNNMADVSAKDSSQGYVLACRSSRCKDPEGRVSVVVGIWAGHFQVLVFLAQELDIRAHTDVHKKQDETVVNLAGLLVSLLMLPLVSDCPSLSLGCFILLTALHIYANYRAVRALVLETLNESRLQLVLKHFLQRGEVLEPASANEMEPLWTGVSELKQLSEGHHEPYLLCWDQARSECAGPSQSSFL</sequence>
<dbReference type="EMBL" id="BAAFST010000007">
    <property type="protein sequence ID" value="GAB1292767.1"/>
    <property type="molecule type" value="Genomic_DNA"/>
</dbReference>
<proteinExistence type="inferred from homology"/>
<keyword evidence="8" id="KW-1185">Reference proteome</keyword>
<evidence type="ECO:0000256" key="4">
    <source>
        <dbReference type="ARBA" id="ARBA00022989"/>
    </source>
</evidence>
<comment type="similarity">
    <text evidence="2">Belongs to the RUS1 family.</text>
</comment>
<evidence type="ECO:0000256" key="2">
    <source>
        <dbReference type="ARBA" id="ARBA00007558"/>
    </source>
</evidence>
<evidence type="ECO:0000256" key="3">
    <source>
        <dbReference type="ARBA" id="ARBA00022692"/>
    </source>
</evidence>
<keyword evidence="3" id="KW-0812">Transmembrane</keyword>
<dbReference type="PANTHER" id="PTHR12770">
    <property type="entry name" value="RUS1 FAMILY PROTEIN C16ORF58"/>
    <property type="match status" value="1"/>
</dbReference>
<dbReference type="Pfam" id="PF04884">
    <property type="entry name" value="UVB_sens_prot"/>
    <property type="match status" value="2"/>
</dbReference>
<dbReference type="InterPro" id="IPR006968">
    <property type="entry name" value="RUS_fam"/>
</dbReference>
<evidence type="ECO:0000259" key="6">
    <source>
        <dbReference type="Pfam" id="PF04884"/>
    </source>
</evidence>
<feature type="domain" description="Protein root UVB sensitive/RUS" evidence="6">
    <location>
        <begin position="181"/>
        <end position="255"/>
    </location>
</feature>
<evidence type="ECO:0000256" key="1">
    <source>
        <dbReference type="ARBA" id="ARBA00004370"/>
    </source>
</evidence>
<evidence type="ECO:0000313" key="7">
    <source>
        <dbReference type="EMBL" id="GAB1292767.1"/>
    </source>
</evidence>
<feature type="domain" description="Protein root UVB sensitive/RUS" evidence="6">
    <location>
        <begin position="2"/>
        <end position="140"/>
    </location>
</feature>
<protein>
    <submittedName>
        <fullName evidence="7">RUS family member 1</fullName>
    </submittedName>
</protein>
<evidence type="ECO:0000256" key="5">
    <source>
        <dbReference type="ARBA" id="ARBA00023136"/>
    </source>
</evidence>
<evidence type="ECO:0000313" key="8">
    <source>
        <dbReference type="Proteomes" id="UP001623349"/>
    </source>
</evidence>
<keyword evidence="5" id="KW-0472">Membrane</keyword>
<comment type="caution">
    <text evidence="7">The sequence shown here is derived from an EMBL/GenBank/DDBJ whole genome shotgun (WGS) entry which is preliminary data.</text>
</comment>
<keyword evidence="4" id="KW-1133">Transmembrane helix</keyword>
<name>A0ABQ0F0F5_APOSI</name>